<evidence type="ECO:0000313" key="7">
    <source>
        <dbReference type="Proteomes" id="UP001583177"/>
    </source>
</evidence>
<feature type="transmembrane region" description="Helical" evidence="5">
    <location>
        <begin position="199"/>
        <end position="219"/>
    </location>
</feature>
<evidence type="ECO:0000313" key="6">
    <source>
        <dbReference type="EMBL" id="KAL1849841.1"/>
    </source>
</evidence>
<name>A0ABR3W082_9PEZI</name>
<feature type="transmembrane region" description="Helical" evidence="5">
    <location>
        <begin position="346"/>
        <end position="368"/>
    </location>
</feature>
<feature type="transmembrane region" description="Helical" evidence="5">
    <location>
        <begin position="239"/>
        <end position="260"/>
    </location>
</feature>
<feature type="transmembrane region" description="Helical" evidence="5">
    <location>
        <begin position="135"/>
        <end position="159"/>
    </location>
</feature>
<evidence type="ECO:0008006" key="8">
    <source>
        <dbReference type="Google" id="ProtNLM"/>
    </source>
</evidence>
<feature type="transmembrane region" description="Helical" evidence="5">
    <location>
        <begin position="529"/>
        <end position="549"/>
    </location>
</feature>
<comment type="caution">
    <text evidence="6">The sequence shown here is derived from an EMBL/GenBank/DDBJ whole genome shotgun (WGS) entry which is preliminary data.</text>
</comment>
<keyword evidence="2 5" id="KW-0812">Transmembrane</keyword>
<protein>
    <recommendedName>
        <fullName evidence="8">Major facilitator superfamily (MFS) profile domain-containing protein</fullName>
    </recommendedName>
</protein>
<feature type="transmembrane region" description="Helical" evidence="5">
    <location>
        <begin position="403"/>
        <end position="421"/>
    </location>
</feature>
<dbReference type="EMBL" id="JAWRVE010000195">
    <property type="protein sequence ID" value="KAL1849841.1"/>
    <property type="molecule type" value="Genomic_DNA"/>
</dbReference>
<evidence type="ECO:0000256" key="4">
    <source>
        <dbReference type="ARBA" id="ARBA00023136"/>
    </source>
</evidence>
<dbReference type="Gene3D" id="1.20.1250.20">
    <property type="entry name" value="MFS general substrate transporter like domains"/>
    <property type="match status" value="1"/>
</dbReference>
<evidence type="ECO:0000256" key="1">
    <source>
        <dbReference type="ARBA" id="ARBA00004141"/>
    </source>
</evidence>
<dbReference type="InterPro" id="IPR011701">
    <property type="entry name" value="MFS"/>
</dbReference>
<feature type="transmembrane region" description="Helical" evidence="5">
    <location>
        <begin position="38"/>
        <end position="61"/>
    </location>
</feature>
<keyword evidence="3 5" id="KW-1133">Transmembrane helix</keyword>
<evidence type="ECO:0000256" key="5">
    <source>
        <dbReference type="SAM" id="Phobius"/>
    </source>
</evidence>
<proteinExistence type="predicted"/>
<feature type="transmembrane region" description="Helical" evidence="5">
    <location>
        <begin position="272"/>
        <end position="291"/>
    </location>
</feature>
<keyword evidence="4 5" id="KW-0472">Membrane</keyword>
<dbReference type="Proteomes" id="UP001583177">
    <property type="component" value="Unassembled WGS sequence"/>
</dbReference>
<feature type="transmembrane region" description="Helical" evidence="5">
    <location>
        <begin position="433"/>
        <end position="455"/>
    </location>
</feature>
<reference evidence="6 7" key="1">
    <citation type="journal article" date="2024" name="IMA Fungus">
        <title>IMA Genome - F19 : A genome assembly and annotation guide to empower mycologists, including annotated draft genome sequences of Ceratocystis pirilliformis, Diaporthe australafricana, Fusarium ophioides, Paecilomyces lecythidis, and Sporothrix stenoceras.</title>
        <authorList>
            <person name="Aylward J."/>
            <person name="Wilson A.M."/>
            <person name="Visagie C.M."/>
            <person name="Spraker J."/>
            <person name="Barnes I."/>
            <person name="Buitendag C."/>
            <person name="Ceriani C."/>
            <person name="Del Mar Angel L."/>
            <person name="du Plessis D."/>
            <person name="Fuchs T."/>
            <person name="Gasser K."/>
            <person name="Kramer D."/>
            <person name="Li W."/>
            <person name="Munsamy K."/>
            <person name="Piso A."/>
            <person name="Price J.L."/>
            <person name="Sonnekus B."/>
            <person name="Thomas C."/>
            <person name="van der Nest A."/>
            <person name="van Dijk A."/>
            <person name="van Heerden A."/>
            <person name="van Vuuren N."/>
            <person name="Yilmaz N."/>
            <person name="Duong T.A."/>
            <person name="van der Merwe N.A."/>
            <person name="Wingfield M.J."/>
            <person name="Wingfield B.D."/>
        </authorList>
    </citation>
    <scope>NUCLEOTIDE SEQUENCE [LARGE SCALE GENOMIC DNA]</scope>
    <source>
        <strain evidence="6 7">CMW 18300</strain>
    </source>
</reference>
<sequence>MSPEEDKYAKRQAALEELDPVEDIDRIPTFQVDNYHGLTVSIVLVYLALVLVNFAGMITVVSSGLVGTYMAADIGDPGKAQWLPQTNTIVTLAFVTPISQVADYWGRKGPLVIASVVTCIGSIIVSRATNMSMAIAGNVFASTANAVSPLVFAVAAEVVPRRYRSLAQGGMTGMQSTAGIVALLGGTSLCKEYIEGWRILWYLIAGVGALTAVITYVCYNPPPRHLQHALSLNEKLGCLDWVGICAVPTGLTLVVVGLTWSQNPYNWNDAHILAPFILGVAILVLVVLYEVRVKKDGLFHHELFRKSRNFPLALVQIFVEGSVFFTANTFFTTEIAILFTTDPLQIGMRFSMTFVAAFVASFIVGWYISWRKALRGSLVAGFMCFAAFYGAMIGVDEGSSQEIWGLAVILGLGLGAVLTSLVTAAQFGTPPQLVSLSVGALLCVRTFGASISLPINNAIFNSQIKKHLGPNIAAAVLPLGLSPDSLGQFIAALSANDQTSLAGIPGVTPELIQAGVHALQGAYISSFRIMWIMPLVLSVLALTSSFFLVNPREEFTMHVDAPVDPQSSLEIDPHTAGKISN</sequence>
<dbReference type="PANTHER" id="PTHR23501:SF195">
    <property type="entry name" value="PEP5"/>
    <property type="match status" value="1"/>
</dbReference>
<dbReference type="SUPFAM" id="SSF103473">
    <property type="entry name" value="MFS general substrate transporter"/>
    <property type="match status" value="1"/>
</dbReference>
<organism evidence="6 7">
    <name type="scientific">Diaporthe australafricana</name>
    <dbReference type="NCBI Taxonomy" id="127596"/>
    <lineage>
        <taxon>Eukaryota</taxon>
        <taxon>Fungi</taxon>
        <taxon>Dikarya</taxon>
        <taxon>Ascomycota</taxon>
        <taxon>Pezizomycotina</taxon>
        <taxon>Sordariomycetes</taxon>
        <taxon>Sordariomycetidae</taxon>
        <taxon>Diaporthales</taxon>
        <taxon>Diaporthaceae</taxon>
        <taxon>Diaporthe</taxon>
    </lineage>
</organism>
<dbReference type="PROSITE" id="PS00216">
    <property type="entry name" value="SUGAR_TRANSPORT_1"/>
    <property type="match status" value="1"/>
</dbReference>
<dbReference type="InterPro" id="IPR036259">
    <property type="entry name" value="MFS_trans_sf"/>
</dbReference>
<gene>
    <name evidence="6" type="ORF">Daus18300_013154</name>
</gene>
<feature type="transmembrane region" description="Helical" evidence="5">
    <location>
        <begin position="111"/>
        <end position="129"/>
    </location>
</feature>
<dbReference type="Pfam" id="PF07690">
    <property type="entry name" value="MFS_1"/>
    <property type="match status" value="1"/>
</dbReference>
<dbReference type="InterPro" id="IPR005829">
    <property type="entry name" value="Sugar_transporter_CS"/>
</dbReference>
<evidence type="ECO:0000256" key="3">
    <source>
        <dbReference type="ARBA" id="ARBA00022989"/>
    </source>
</evidence>
<accession>A0ABR3W082</accession>
<keyword evidence="7" id="KW-1185">Reference proteome</keyword>
<feature type="transmembrane region" description="Helical" evidence="5">
    <location>
        <begin position="373"/>
        <end position="391"/>
    </location>
</feature>
<comment type="subcellular location">
    <subcellularLocation>
        <location evidence="1">Membrane</location>
        <topology evidence="1">Multi-pass membrane protein</topology>
    </subcellularLocation>
</comment>
<evidence type="ECO:0000256" key="2">
    <source>
        <dbReference type="ARBA" id="ARBA00022692"/>
    </source>
</evidence>
<dbReference type="PANTHER" id="PTHR23501">
    <property type="entry name" value="MAJOR FACILITATOR SUPERFAMILY"/>
    <property type="match status" value="1"/>
</dbReference>
<feature type="transmembrane region" description="Helical" evidence="5">
    <location>
        <begin position="312"/>
        <end position="340"/>
    </location>
</feature>